<dbReference type="EMBL" id="ACYE01000118">
    <property type="protein sequence ID" value="EFE43037.1"/>
    <property type="molecule type" value="Genomic_DNA"/>
</dbReference>
<sequence>MDMDMGIGIGIGIGMGMGMGMDRQHGGMAGERHGMAMDKGRAWASAWGMEMGQGPPGRFGGRGQRAGRVSASFRVVVVVIVAEKRSRGGRGGRLDGVLERLKYQSQSEKEEEVEVEE</sequence>
<gene>
    <name evidence="1" type="ORF">TRV_02230</name>
</gene>
<dbReference type="RefSeq" id="XP_003023655.1">
    <property type="nucleotide sequence ID" value="XM_003023609.1"/>
</dbReference>
<evidence type="ECO:0000313" key="1">
    <source>
        <dbReference type="EMBL" id="EFE43037.1"/>
    </source>
</evidence>
<reference evidence="2" key="1">
    <citation type="journal article" date="2011" name="Genome Biol.">
        <title>Comparative and functional genomics provide insights into the pathogenicity of dermatophytic fungi.</title>
        <authorList>
            <person name="Burmester A."/>
            <person name="Shelest E."/>
            <person name="Gloeckner G."/>
            <person name="Heddergott C."/>
            <person name="Schindler S."/>
            <person name="Staib P."/>
            <person name="Heidel A."/>
            <person name="Felder M."/>
            <person name="Petzold A."/>
            <person name="Szafranski K."/>
            <person name="Feuermann M."/>
            <person name="Pedruzzi I."/>
            <person name="Priebe S."/>
            <person name="Groth M."/>
            <person name="Winkler R."/>
            <person name="Li W."/>
            <person name="Kniemeyer O."/>
            <person name="Schroeckh V."/>
            <person name="Hertweck C."/>
            <person name="Hube B."/>
            <person name="White T.C."/>
            <person name="Platzer M."/>
            <person name="Guthke R."/>
            <person name="Heitman J."/>
            <person name="Woestemeyer J."/>
            <person name="Zipfel P.F."/>
            <person name="Monod M."/>
            <person name="Brakhage A.A."/>
        </authorList>
    </citation>
    <scope>NUCLEOTIDE SEQUENCE [LARGE SCALE GENOMIC DNA]</scope>
    <source>
        <strain evidence="2">HKI 0517</strain>
    </source>
</reference>
<keyword evidence="2" id="KW-1185">Reference proteome</keyword>
<dbReference type="KEGG" id="tve:TRV_02230"/>
<dbReference type="GeneID" id="9582201"/>
<proteinExistence type="predicted"/>
<comment type="caution">
    <text evidence="1">The sequence shown here is derived from an EMBL/GenBank/DDBJ whole genome shotgun (WGS) entry which is preliminary data.</text>
</comment>
<dbReference type="Proteomes" id="UP000008383">
    <property type="component" value="Unassembled WGS sequence"/>
</dbReference>
<organism evidence="1 2">
    <name type="scientific">Trichophyton verrucosum (strain HKI 0517)</name>
    <dbReference type="NCBI Taxonomy" id="663202"/>
    <lineage>
        <taxon>Eukaryota</taxon>
        <taxon>Fungi</taxon>
        <taxon>Dikarya</taxon>
        <taxon>Ascomycota</taxon>
        <taxon>Pezizomycotina</taxon>
        <taxon>Eurotiomycetes</taxon>
        <taxon>Eurotiomycetidae</taxon>
        <taxon>Onygenales</taxon>
        <taxon>Arthrodermataceae</taxon>
        <taxon>Trichophyton</taxon>
    </lineage>
</organism>
<dbReference type="AlphaFoldDB" id="D4D560"/>
<protein>
    <submittedName>
        <fullName evidence="1">Uncharacterized protein</fullName>
    </submittedName>
</protein>
<name>D4D560_TRIVH</name>
<accession>D4D560</accession>
<dbReference type="HOGENOM" id="CLU_2086544_0_0_1"/>
<evidence type="ECO:0000313" key="2">
    <source>
        <dbReference type="Proteomes" id="UP000008383"/>
    </source>
</evidence>